<keyword evidence="1" id="KW-1133">Transmembrane helix</keyword>
<feature type="transmembrane region" description="Helical" evidence="1">
    <location>
        <begin position="6"/>
        <end position="26"/>
    </location>
</feature>
<sequence>MQPASIIRTFAWIVIFLGSLSVVALIRRNLTPRSPVAHVTRTVSTQALYAVYQTPSLVLPD</sequence>
<name>I0K5Z2_9BACT</name>
<dbReference type="AlphaFoldDB" id="I0K5Z2"/>
<proteinExistence type="predicted"/>
<evidence type="ECO:0000256" key="1">
    <source>
        <dbReference type="SAM" id="Phobius"/>
    </source>
</evidence>
<accession>I0K5Z2</accession>
<gene>
    <name evidence="2" type="ORF">FAES_1535</name>
</gene>
<organism evidence="2 3">
    <name type="scientific">Fibrella aestuarina BUZ 2</name>
    <dbReference type="NCBI Taxonomy" id="1166018"/>
    <lineage>
        <taxon>Bacteria</taxon>
        <taxon>Pseudomonadati</taxon>
        <taxon>Bacteroidota</taxon>
        <taxon>Cytophagia</taxon>
        <taxon>Cytophagales</taxon>
        <taxon>Spirosomataceae</taxon>
        <taxon>Fibrella</taxon>
    </lineage>
</organism>
<evidence type="ECO:0000313" key="2">
    <source>
        <dbReference type="EMBL" id="CCG99545.1"/>
    </source>
</evidence>
<dbReference type="KEGG" id="fae:FAES_1535"/>
<dbReference type="RefSeq" id="WP_015330644.1">
    <property type="nucleotide sequence ID" value="NC_020054.1"/>
</dbReference>
<evidence type="ECO:0000313" key="3">
    <source>
        <dbReference type="Proteomes" id="UP000011058"/>
    </source>
</evidence>
<protein>
    <submittedName>
        <fullName evidence="2">Uncharacterized protein</fullName>
    </submittedName>
</protein>
<dbReference type="Proteomes" id="UP000011058">
    <property type="component" value="Chromosome"/>
</dbReference>
<keyword evidence="3" id="KW-1185">Reference proteome</keyword>
<keyword evidence="1" id="KW-0812">Transmembrane</keyword>
<dbReference type="HOGENOM" id="CLU_2915726_0_0_10"/>
<dbReference type="EMBL" id="HE796683">
    <property type="protein sequence ID" value="CCG99545.1"/>
    <property type="molecule type" value="Genomic_DNA"/>
</dbReference>
<keyword evidence="1" id="KW-0472">Membrane</keyword>
<reference evidence="2 3" key="1">
    <citation type="journal article" date="2012" name="J. Bacteriol.">
        <title>Genome Sequence of Fibrella aestuarina BUZ 2T, a Filamentous Marine Bacterium.</title>
        <authorList>
            <person name="Filippini M."/>
            <person name="Qi W."/>
            <person name="Blom J."/>
            <person name="Goesmann A."/>
            <person name="Smits T.H."/>
            <person name="Bagheri H.C."/>
        </authorList>
    </citation>
    <scope>NUCLEOTIDE SEQUENCE [LARGE SCALE GENOMIC DNA]</scope>
    <source>
        <strain evidence="3">BUZ 2T</strain>
    </source>
</reference>
<dbReference type="STRING" id="1166018.FAES_1535"/>